<comment type="caution">
    <text evidence="3">The sequence shown here is derived from an EMBL/GenBank/DDBJ whole genome shotgun (WGS) entry which is preliminary data.</text>
</comment>
<evidence type="ECO:0000259" key="2">
    <source>
        <dbReference type="PROSITE" id="PS50995"/>
    </source>
</evidence>
<dbReference type="RefSeq" id="WP_318595627.1">
    <property type="nucleotide sequence ID" value="NZ_JAWSTH010000004.1"/>
</dbReference>
<dbReference type="Pfam" id="PF12802">
    <property type="entry name" value="MarR_2"/>
    <property type="match status" value="1"/>
</dbReference>
<reference evidence="4" key="1">
    <citation type="submission" date="2023-07" db="EMBL/GenBank/DDBJ databases">
        <title>Conexibacter stalactiti sp. nov., isolated from stalactites in a lava cave and emended description of the genus Conexibacter.</title>
        <authorList>
            <person name="Lee S.D."/>
        </authorList>
    </citation>
    <scope>NUCLEOTIDE SEQUENCE [LARGE SCALE GENOMIC DNA]</scope>
    <source>
        <strain evidence="4">KCTC 39840</strain>
    </source>
</reference>
<dbReference type="Gene3D" id="1.10.10.10">
    <property type="entry name" value="Winged helix-like DNA-binding domain superfamily/Winged helix DNA-binding domain"/>
    <property type="match status" value="1"/>
</dbReference>
<protein>
    <submittedName>
        <fullName evidence="3">MarR family transcriptional regulator</fullName>
    </submittedName>
</protein>
<name>A0ABU4HJ74_9ACTN</name>
<accession>A0ABU4HJ74</accession>
<dbReference type="PRINTS" id="PR00598">
    <property type="entry name" value="HTHMARR"/>
</dbReference>
<dbReference type="Proteomes" id="UP001284601">
    <property type="component" value="Unassembled WGS sequence"/>
</dbReference>
<feature type="region of interest" description="Disordered" evidence="1">
    <location>
        <begin position="153"/>
        <end position="175"/>
    </location>
</feature>
<dbReference type="InterPro" id="IPR036388">
    <property type="entry name" value="WH-like_DNA-bd_sf"/>
</dbReference>
<dbReference type="SMART" id="SM00347">
    <property type="entry name" value="HTH_MARR"/>
    <property type="match status" value="1"/>
</dbReference>
<evidence type="ECO:0000313" key="3">
    <source>
        <dbReference type="EMBL" id="MDW5593368.1"/>
    </source>
</evidence>
<keyword evidence="4" id="KW-1185">Reference proteome</keyword>
<dbReference type="EMBL" id="JAWSTH010000004">
    <property type="protein sequence ID" value="MDW5593368.1"/>
    <property type="molecule type" value="Genomic_DNA"/>
</dbReference>
<dbReference type="PROSITE" id="PS50995">
    <property type="entry name" value="HTH_MARR_2"/>
    <property type="match status" value="1"/>
</dbReference>
<feature type="domain" description="HTH marR-type" evidence="2">
    <location>
        <begin position="14"/>
        <end position="146"/>
    </location>
</feature>
<proteinExistence type="predicted"/>
<evidence type="ECO:0000256" key="1">
    <source>
        <dbReference type="SAM" id="MobiDB-lite"/>
    </source>
</evidence>
<sequence>MPAEPEDEHGRYRPLQLRDLLTRQALAIERYRAAVARQLGLSDTEMGAVVYLAQQRELTPGELRERLALSSGGTTALIQRLERAGHVARRPNPSDGRSAVISLSEEMRALLVTHAAPLFEALDAVAATLSHDDHATVGAWLDRIVAATEAKAADAGDEDGDGDGAAGAGVSNSWF</sequence>
<dbReference type="InterPro" id="IPR039422">
    <property type="entry name" value="MarR/SlyA-like"/>
</dbReference>
<gene>
    <name evidence="3" type="ORF">R7226_03405</name>
</gene>
<dbReference type="PANTHER" id="PTHR33164">
    <property type="entry name" value="TRANSCRIPTIONAL REGULATOR, MARR FAMILY"/>
    <property type="match status" value="1"/>
</dbReference>
<dbReference type="SUPFAM" id="SSF46785">
    <property type="entry name" value="Winged helix' DNA-binding domain"/>
    <property type="match status" value="1"/>
</dbReference>
<reference evidence="3 4" key="2">
    <citation type="submission" date="2023-10" db="EMBL/GenBank/DDBJ databases">
        <authorList>
            <person name="Han X.F."/>
        </authorList>
    </citation>
    <scope>NUCLEOTIDE SEQUENCE [LARGE SCALE GENOMIC DNA]</scope>
    <source>
        <strain evidence="3 4">KCTC 39840</strain>
    </source>
</reference>
<dbReference type="InterPro" id="IPR000835">
    <property type="entry name" value="HTH_MarR-typ"/>
</dbReference>
<dbReference type="PANTHER" id="PTHR33164:SF43">
    <property type="entry name" value="HTH-TYPE TRANSCRIPTIONAL REPRESSOR YETL"/>
    <property type="match status" value="1"/>
</dbReference>
<evidence type="ECO:0000313" key="4">
    <source>
        <dbReference type="Proteomes" id="UP001284601"/>
    </source>
</evidence>
<organism evidence="3 4">
    <name type="scientific">Conexibacter stalactiti</name>
    <dbReference type="NCBI Taxonomy" id="1940611"/>
    <lineage>
        <taxon>Bacteria</taxon>
        <taxon>Bacillati</taxon>
        <taxon>Actinomycetota</taxon>
        <taxon>Thermoleophilia</taxon>
        <taxon>Solirubrobacterales</taxon>
        <taxon>Conexibacteraceae</taxon>
        <taxon>Conexibacter</taxon>
    </lineage>
</organism>
<dbReference type="InterPro" id="IPR036390">
    <property type="entry name" value="WH_DNA-bd_sf"/>
</dbReference>